<organism evidence="4 5">
    <name type="scientific">Sphaerosporella brunnea</name>
    <dbReference type="NCBI Taxonomy" id="1250544"/>
    <lineage>
        <taxon>Eukaryota</taxon>
        <taxon>Fungi</taxon>
        <taxon>Dikarya</taxon>
        <taxon>Ascomycota</taxon>
        <taxon>Pezizomycotina</taxon>
        <taxon>Pezizomycetes</taxon>
        <taxon>Pezizales</taxon>
        <taxon>Pyronemataceae</taxon>
        <taxon>Sphaerosporella</taxon>
    </lineage>
</organism>
<dbReference type="Pfam" id="PF01125">
    <property type="entry name" value="BUD31"/>
    <property type="match status" value="1"/>
</dbReference>
<dbReference type="OrthoDB" id="277109at2759"/>
<evidence type="ECO:0000256" key="3">
    <source>
        <dbReference type="ARBA" id="ARBA00023242"/>
    </source>
</evidence>
<dbReference type="GO" id="GO:0005681">
    <property type="term" value="C:spliceosomal complex"/>
    <property type="evidence" value="ECO:0007669"/>
    <property type="project" value="TreeGrafter"/>
</dbReference>
<comment type="similarity">
    <text evidence="2">Belongs to the BUD31 (G10) family.</text>
</comment>
<dbReference type="InParanoid" id="A0A5J5F8D3"/>
<evidence type="ECO:0000313" key="4">
    <source>
        <dbReference type="EMBL" id="KAA8913134.1"/>
    </source>
</evidence>
<dbReference type="InterPro" id="IPR001748">
    <property type="entry name" value="BUD31"/>
</dbReference>
<accession>A0A5J5F8D3</accession>
<sequence>MPPIRHTRGTKKPPPEGFDEIEDTLLDFANKMKDAESAPHEGKKKHEATWDIFRISHQRSRYVYELYYKKEAISKLLYGWLLKNNYADANLIAKWKKQGYEKLCCMRCIQAKEHNFNTTCICRVPRARLNEESSGIQCTHCGCRGCASSD</sequence>
<protein>
    <submittedName>
        <fullName evidence="4">G10 protein</fullName>
    </submittedName>
</protein>
<proteinExistence type="inferred from homology"/>
<comment type="caution">
    <text evidence="4">The sequence shown here is derived from an EMBL/GenBank/DDBJ whole genome shotgun (WGS) entry which is preliminary data.</text>
</comment>
<dbReference type="PRINTS" id="PR00322">
    <property type="entry name" value="G10"/>
</dbReference>
<dbReference type="GO" id="GO:0000398">
    <property type="term" value="P:mRNA splicing, via spliceosome"/>
    <property type="evidence" value="ECO:0007669"/>
    <property type="project" value="TreeGrafter"/>
</dbReference>
<name>A0A5J5F8D3_9PEZI</name>
<dbReference type="Proteomes" id="UP000326924">
    <property type="component" value="Unassembled WGS sequence"/>
</dbReference>
<comment type="subcellular location">
    <subcellularLocation>
        <location evidence="1">Nucleus</location>
    </subcellularLocation>
</comment>
<dbReference type="EMBL" id="VXIS01000017">
    <property type="protein sequence ID" value="KAA8913134.1"/>
    <property type="molecule type" value="Genomic_DNA"/>
</dbReference>
<keyword evidence="3" id="KW-0539">Nucleus</keyword>
<dbReference type="AlphaFoldDB" id="A0A5J5F8D3"/>
<dbReference type="PROSITE" id="PS00997">
    <property type="entry name" value="G10_1"/>
    <property type="match status" value="1"/>
</dbReference>
<dbReference type="PROSITE" id="PS00998">
    <property type="entry name" value="G10_2"/>
    <property type="match status" value="1"/>
</dbReference>
<keyword evidence="5" id="KW-1185">Reference proteome</keyword>
<dbReference type="InterPro" id="IPR018230">
    <property type="entry name" value="BUD31/G10-rel_CS"/>
</dbReference>
<dbReference type="FunCoup" id="A0A5J5F8D3">
    <property type="interactions" value="955"/>
</dbReference>
<evidence type="ECO:0000256" key="1">
    <source>
        <dbReference type="ARBA" id="ARBA00004123"/>
    </source>
</evidence>
<dbReference type="PANTHER" id="PTHR19411">
    <property type="entry name" value="PROTEIN BUD31-RELATED"/>
    <property type="match status" value="1"/>
</dbReference>
<dbReference type="PANTHER" id="PTHR19411:SF0">
    <property type="entry name" value="PROTEIN BUD31 HOMOLOG"/>
    <property type="match status" value="1"/>
</dbReference>
<gene>
    <name evidence="4" type="ORF">FN846DRAFT_182733</name>
</gene>
<reference evidence="4 5" key="1">
    <citation type="submission" date="2019-09" db="EMBL/GenBank/DDBJ databases">
        <title>Draft genome of the ectomycorrhizal ascomycete Sphaerosporella brunnea.</title>
        <authorList>
            <consortium name="DOE Joint Genome Institute"/>
            <person name="Benucci G.M."/>
            <person name="Marozzi G."/>
            <person name="Antonielli L."/>
            <person name="Sanchez S."/>
            <person name="Marco P."/>
            <person name="Wang X."/>
            <person name="Falini L.B."/>
            <person name="Barry K."/>
            <person name="Haridas S."/>
            <person name="Lipzen A."/>
            <person name="Labutti K."/>
            <person name="Grigoriev I.V."/>
            <person name="Murat C."/>
            <person name="Martin F."/>
            <person name="Albertini E."/>
            <person name="Donnini D."/>
            <person name="Bonito G."/>
        </authorList>
    </citation>
    <scope>NUCLEOTIDE SEQUENCE [LARGE SCALE GENOMIC DNA]</scope>
    <source>
        <strain evidence="4 5">Sb_GMNB300</strain>
    </source>
</reference>
<evidence type="ECO:0000313" key="5">
    <source>
        <dbReference type="Proteomes" id="UP000326924"/>
    </source>
</evidence>
<evidence type="ECO:0000256" key="2">
    <source>
        <dbReference type="ARBA" id="ARBA00005287"/>
    </source>
</evidence>